<proteinExistence type="predicted"/>
<dbReference type="GO" id="GO:0005829">
    <property type="term" value="C:cytosol"/>
    <property type="evidence" value="ECO:0007669"/>
    <property type="project" value="TreeGrafter"/>
</dbReference>
<keyword evidence="6" id="KW-1185">Reference proteome</keyword>
<feature type="domain" description="RNA 2-O ribose methyltransferase substrate binding" evidence="4">
    <location>
        <begin position="64"/>
        <end position="139"/>
    </location>
</feature>
<accession>A0AAF0BN67</accession>
<dbReference type="GO" id="GO:0003723">
    <property type="term" value="F:RNA binding"/>
    <property type="evidence" value="ECO:0007669"/>
    <property type="project" value="InterPro"/>
</dbReference>
<dbReference type="GO" id="GO:0006396">
    <property type="term" value="P:RNA processing"/>
    <property type="evidence" value="ECO:0007669"/>
    <property type="project" value="InterPro"/>
</dbReference>
<dbReference type="Proteomes" id="UP001217500">
    <property type="component" value="Chromosome"/>
</dbReference>
<dbReference type="InterPro" id="IPR029026">
    <property type="entry name" value="tRNA_m1G_MTases_N"/>
</dbReference>
<dbReference type="RefSeq" id="WP_289505464.1">
    <property type="nucleotide sequence ID" value="NZ_CP116805.1"/>
</dbReference>
<feature type="compositionally biased region" description="Basic and acidic residues" evidence="3">
    <location>
        <begin position="1"/>
        <end position="12"/>
    </location>
</feature>
<dbReference type="NCBIfam" id="TIGR00186">
    <property type="entry name" value="rRNA_methyl_3"/>
    <property type="match status" value="1"/>
</dbReference>
<evidence type="ECO:0000256" key="1">
    <source>
        <dbReference type="ARBA" id="ARBA00022603"/>
    </source>
</evidence>
<name>A0AAF0BN67_9PROT</name>
<dbReference type="InterPro" id="IPR004441">
    <property type="entry name" value="rRNA_MeTrfase_TrmH"/>
</dbReference>
<evidence type="ECO:0000259" key="4">
    <source>
        <dbReference type="SMART" id="SM00967"/>
    </source>
</evidence>
<dbReference type="GO" id="GO:0008173">
    <property type="term" value="F:RNA methyltransferase activity"/>
    <property type="evidence" value="ECO:0007669"/>
    <property type="project" value="InterPro"/>
</dbReference>
<dbReference type="PANTHER" id="PTHR46429">
    <property type="entry name" value="23S RRNA (GUANOSINE-2'-O-)-METHYLTRANSFERASE RLMB"/>
    <property type="match status" value="1"/>
</dbReference>
<protein>
    <submittedName>
        <fullName evidence="5">23S rRNA (Guanosine(2251)-2'-O)-methyltransferase RlmB</fullName>
    </submittedName>
</protein>
<evidence type="ECO:0000256" key="2">
    <source>
        <dbReference type="ARBA" id="ARBA00022679"/>
    </source>
</evidence>
<keyword evidence="1" id="KW-0489">Methyltransferase</keyword>
<evidence type="ECO:0000313" key="6">
    <source>
        <dbReference type="Proteomes" id="UP001217500"/>
    </source>
</evidence>
<evidence type="ECO:0000256" key="3">
    <source>
        <dbReference type="SAM" id="MobiDB-lite"/>
    </source>
</evidence>
<dbReference type="PANTHER" id="PTHR46429:SF1">
    <property type="entry name" value="23S RRNA (GUANOSINE-2'-O-)-METHYLTRANSFERASE RLMB"/>
    <property type="match status" value="1"/>
</dbReference>
<dbReference type="EMBL" id="CP116805">
    <property type="protein sequence ID" value="WCL55620.1"/>
    <property type="molecule type" value="Genomic_DNA"/>
</dbReference>
<reference evidence="5" key="1">
    <citation type="submission" date="2023-01" db="EMBL/GenBank/DDBJ databases">
        <title>The genome sequence of Kordiimonadaceae bacterium 6D33.</title>
        <authorList>
            <person name="Liu Y."/>
        </authorList>
    </citation>
    <scope>NUCLEOTIDE SEQUENCE</scope>
    <source>
        <strain evidence="5">6D33</strain>
    </source>
</reference>
<dbReference type="GO" id="GO:0032259">
    <property type="term" value="P:methylation"/>
    <property type="evidence" value="ECO:0007669"/>
    <property type="project" value="UniProtKB-KW"/>
</dbReference>
<dbReference type="SUPFAM" id="SSF75217">
    <property type="entry name" value="alpha/beta knot"/>
    <property type="match status" value="1"/>
</dbReference>
<dbReference type="AlphaFoldDB" id="A0AAF0BN67"/>
<dbReference type="Gene3D" id="3.40.1280.10">
    <property type="match status" value="1"/>
</dbReference>
<sequence>MSDKKDRPGKPRHDTRKGPRPPYRDDKRTDQRSEQRGPRPPRPERTERPEKTASLRPLSSDSIFLYGRHAVEAAAANPEREALRLIAAPRAAETAGIVKDRWPRLPVVNAEDDSLFSGLVPTDSPHQGIVLEVRPLPGHSVDELTPEDGRPNIILMLDQVTDPHNVGACLRSAAALGARALITQDRHSPHESGVLARSASGALESLPWMRVGNLSHTLDELKEMGYWHVGLDGDTETELADVNLGQNIVIVMGSEGKGLRPLVAKHCDMIARIPMSGLVESLNVSNAAAIALYELGMRGRKD</sequence>
<dbReference type="Pfam" id="PF00588">
    <property type="entry name" value="SpoU_methylase"/>
    <property type="match status" value="1"/>
</dbReference>
<evidence type="ECO:0000313" key="5">
    <source>
        <dbReference type="EMBL" id="WCL55620.1"/>
    </source>
</evidence>
<gene>
    <name evidence="5" type="primary">rlmB</name>
    <name evidence="5" type="ORF">PH603_07575</name>
</gene>
<dbReference type="InterPro" id="IPR013123">
    <property type="entry name" value="SpoU_subst-bd"/>
</dbReference>
<keyword evidence="2" id="KW-0808">Transferase</keyword>
<feature type="compositionally biased region" description="Basic and acidic residues" evidence="3">
    <location>
        <begin position="22"/>
        <end position="53"/>
    </location>
</feature>
<dbReference type="KEGG" id="gso:PH603_07575"/>
<dbReference type="SUPFAM" id="SSF55315">
    <property type="entry name" value="L30e-like"/>
    <property type="match status" value="1"/>
</dbReference>
<feature type="region of interest" description="Disordered" evidence="3">
    <location>
        <begin position="1"/>
        <end position="56"/>
    </location>
</feature>
<dbReference type="InterPro" id="IPR001537">
    <property type="entry name" value="SpoU_MeTrfase"/>
</dbReference>
<dbReference type="CDD" id="cd18103">
    <property type="entry name" value="SpoU-like_RlmB"/>
    <property type="match status" value="1"/>
</dbReference>
<dbReference type="InterPro" id="IPR029064">
    <property type="entry name" value="Ribosomal_eL30-like_sf"/>
</dbReference>
<dbReference type="InterPro" id="IPR029028">
    <property type="entry name" value="Alpha/beta_knot_MTases"/>
</dbReference>
<dbReference type="SMART" id="SM00967">
    <property type="entry name" value="SpoU_sub_bind"/>
    <property type="match status" value="1"/>
</dbReference>
<organism evidence="5 6">
    <name type="scientific">Gimibacter soli</name>
    <dbReference type="NCBI Taxonomy" id="3024400"/>
    <lineage>
        <taxon>Bacteria</taxon>
        <taxon>Pseudomonadati</taxon>
        <taxon>Pseudomonadota</taxon>
        <taxon>Alphaproteobacteria</taxon>
        <taxon>Kordiimonadales</taxon>
        <taxon>Temperatibacteraceae</taxon>
        <taxon>Gimibacter</taxon>
    </lineage>
</organism>